<evidence type="ECO:0000256" key="5">
    <source>
        <dbReference type="SAM" id="MobiDB-lite"/>
    </source>
</evidence>
<feature type="region of interest" description="Disordered" evidence="5">
    <location>
        <begin position="1"/>
        <end position="29"/>
    </location>
</feature>
<name>U6GCS3_EIMAC</name>
<dbReference type="OrthoDB" id="333325at2759"/>
<sequence length="183" mass="20469">MHSESSRSSNSSSSSGGRSSSSNSGRRSSSGCRQLGLLWGVLVVFPLQQLLLLQQHGTHSAALNLLLVLLTLVQVWDNDYYEEKAKEKASLLGVESLLELLPKPREKPKPPPLPPCGYRQQLQQLTFKLNFEREASRTKMVTLQSPRMQQGGFWCDICEWLCKDSQAYLDHISGCNHNQLLDG</sequence>
<dbReference type="InterPro" id="IPR036236">
    <property type="entry name" value="Znf_C2H2_sf"/>
</dbReference>
<evidence type="ECO:0000313" key="8">
    <source>
        <dbReference type="Proteomes" id="UP000018050"/>
    </source>
</evidence>
<dbReference type="PANTHER" id="PTHR45986:SF1">
    <property type="entry name" value="ZINC FINGER MATRIN-TYPE PROTEIN 2"/>
    <property type="match status" value="1"/>
</dbReference>
<keyword evidence="6" id="KW-0472">Membrane</keyword>
<dbReference type="InterPro" id="IPR040107">
    <property type="entry name" value="Snu23"/>
</dbReference>
<feature type="transmembrane region" description="Helical" evidence="6">
    <location>
        <begin position="35"/>
        <end position="53"/>
    </location>
</feature>
<reference evidence="7" key="1">
    <citation type="submission" date="2013-10" db="EMBL/GenBank/DDBJ databases">
        <title>Genomic analysis of the causative agents of coccidiosis in chickens.</title>
        <authorList>
            <person name="Reid A.J."/>
            <person name="Blake D."/>
            <person name="Billington K."/>
            <person name="Browne H."/>
            <person name="Dunn M."/>
            <person name="Hung S."/>
            <person name="Kawahara F."/>
            <person name="Miranda-Saavedra D."/>
            <person name="Mourier T."/>
            <person name="Nagra H."/>
            <person name="Otto T.D."/>
            <person name="Rawlings N."/>
            <person name="Sanchez A."/>
            <person name="Sanders M."/>
            <person name="Subramaniam C."/>
            <person name="Tay Y."/>
            <person name="Dear P."/>
            <person name="Doerig C."/>
            <person name="Gruber A."/>
            <person name="Parkinson J."/>
            <person name="Shirley M."/>
            <person name="Wan K.L."/>
            <person name="Berriman M."/>
            <person name="Tomley F."/>
            <person name="Pain A."/>
        </authorList>
    </citation>
    <scope>NUCLEOTIDE SEQUENCE [LARGE SCALE GENOMIC DNA]</scope>
    <source>
        <strain evidence="7">Houghton</strain>
    </source>
</reference>
<keyword evidence="3" id="KW-0862">Zinc</keyword>
<keyword evidence="2" id="KW-0863">Zinc-finger</keyword>
<evidence type="ECO:0000313" key="7">
    <source>
        <dbReference type="EMBL" id="CDI77950.1"/>
    </source>
</evidence>
<proteinExistence type="predicted"/>
<evidence type="ECO:0000256" key="2">
    <source>
        <dbReference type="ARBA" id="ARBA00022771"/>
    </source>
</evidence>
<feature type="non-terminal residue" evidence="7">
    <location>
        <position position="183"/>
    </location>
</feature>
<keyword evidence="8" id="KW-1185">Reference proteome</keyword>
<protein>
    <recommendedName>
        <fullName evidence="9">U1-type domain-containing protein</fullName>
    </recommendedName>
</protein>
<gene>
    <name evidence="7" type="ORF">EAH_00066700</name>
</gene>
<dbReference type="RefSeq" id="XP_013251761.1">
    <property type="nucleotide sequence ID" value="XM_013396307.1"/>
</dbReference>
<keyword evidence="1" id="KW-0479">Metal-binding</keyword>
<evidence type="ECO:0000256" key="3">
    <source>
        <dbReference type="ARBA" id="ARBA00022833"/>
    </source>
</evidence>
<evidence type="ECO:0008006" key="9">
    <source>
        <dbReference type="Google" id="ProtNLM"/>
    </source>
</evidence>
<feature type="transmembrane region" description="Helical" evidence="6">
    <location>
        <begin position="59"/>
        <end position="76"/>
    </location>
</feature>
<reference evidence="7" key="2">
    <citation type="submission" date="2013-10" db="EMBL/GenBank/DDBJ databases">
        <authorList>
            <person name="Aslett M."/>
        </authorList>
    </citation>
    <scope>NUCLEOTIDE SEQUENCE [LARGE SCALE GENOMIC DNA]</scope>
    <source>
        <strain evidence="7">Houghton</strain>
    </source>
</reference>
<evidence type="ECO:0000256" key="6">
    <source>
        <dbReference type="SAM" id="Phobius"/>
    </source>
</evidence>
<dbReference type="SUPFAM" id="SSF57667">
    <property type="entry name" value="beta-beta-alpha zinc fingers"/>
    <property type="match status" value="1"/>
</dbReference>
<dbReference type="GO" id="GO:0008270">
    <property type="term" value="F:zinc ion binding"/>
    <property type="evidence" value="ECO:0007669"/>
    <property type="project" value="UniProtKB-KW"/>
</dbReference>
<keyword evidence="6" id="KW-1133">Transmembrane helix</keyword>
<dbReference type="GO" id="GO:0005681">
    <property type="term" value="C:spliceosomal complex"/>
    <property type="evidence" value="ECO:0007669"/>
    <property type="project" value="InterPro"/>
</dbReference>
<dbReference type="EMBL" id="HG670776">
    <property type="protein sequence ID" value="CDI77950.1"/>
    <property type="molecule type" value="Genomic_DNA"/>
</dbReference>
<keyword evidence="4" id="KW-0539">Nucleus</keyword>
<dbReference type="GO" id="GO:0046540">
    <property type="term" value="C:U4/U6 x U5 tri-snRNP complex"/>
    <property type="evidence" value="ECO:0007669"/>
    <property type="project" value="TreeGrafter"/>
</dbReference>
<dbReference type="VEuPathDB" id="ToxoDB:EAH_00066700"/>
<evidence type="ECO:0000256" key="1">
    <source>
        <dbReference type="ARBA" id="ARBA00022723"/>
    </source>
</evidence>
<keyword evidence="6" id="KW-0812">Transmembrane</keyword>
<dbReference type="Proteomes" id="UP000018050">
    <property type="component" value="Unassembled WGS sequence"/>
</dbReference>
<dbReference type="GeneID" id="25274740"/>
<dbReference type="AlphaFoldDB" id="U6GCS3"/>
<dbReference type="PANTHER" id="PTHR45986">
    <property type="entry name" value="ZINC FINGER MATRIN-TYPE PROTEIN 2"/>
    <property type="match status" value="1"/>
</dbReference>
<accession>U6GCS3</accession>
<organism evidence="7 8">
    <name type="scientific">Eimeria acervulina</name>
    <name type="common">Coccidian parasite</name>
    <dbReference type="NCBI Taxonomy" id="5801"/>
    <lineage>
        <taxon>Eukaryota</taxon>
        <taxon>Sar</taxon>
        <taxon>Alveolata</taxon>
        <taxon>Apicomplexa</taxon>
        <taxon>Conoidasida</taxon>
        <taxon>Coccidia</taxon>
        <taxon>Eucoccidiorida</taxon>
        <taxon>Eimeriorina</taxon>
        <taxon>Eimeriidae</taxon>
        <taxon>Eimeria</taxon>
    </lineage>
</organism>
<evidence type="ECO:0000256" key="4">
    <source>
        <dbReference type="ARBA" id="ARBA00023242"/>
    </source>
</evidence>
<dbReference type="GO" id="GO:0000398">
    <property type="term" value="P:mRNA splicing, via spliceosome"/>
    <property type="evidence" value="ECO:0007669"/>
    <property type="project" value="InterPro"/>
</dbReference>